<reference evidence="7 8" key="1">
    <citation type="submission" date="2019-06" db="EMBL/GenBank/DDBJ databases">
        <title>A chromosomal-level reference genome of Carpinus fangiana (Coryloideae, Betulaceae).</title>
        <authorList>
            <person name="Yang X."/>
            <person name="Wang Z."/>
            <person name="Zhang L."/>
            <person name="Hao G."/>
            <person name="Liu J."/>
            <person name="Yang Y."/>
        </authorList>
    </citation>
    <scope>NUCLEOTIDE SEQUENCE [LARGE SCALE GENOMIC DNA]</scope>
    <source>
        <strain evidence="7">Cfa_2016G</strain>
        <tissue evidence="7">Leaf</tissue>
    </source>
</reference>
<gene>
    <name evidence="7" type="ORF">FH972_022447</name>
</gene>
<keyword evidence="5" id="KW-0812">Transmembrane</keyword>
<feature type="transmembrane region" description="Helical" evidence="5">
    <location>
        <begin position="235"/>
        <end position="254"/>
    </location>
</feature>
<feature type="region of interest" description="Disordered" evidence="4">
    <location>
        <begin position="1"/>
        <end position="61"/>
    </location>
</feature>
<keyword evidence="5" id="KW-0472">Membrane</keyword>
<keyword evidence="8" id="KW-1185">Reference proteome</keyword>
<evidence type="ECO:0000256" key="1">
    <source>
        <dbReference type="ARBA" id="ARBA00022723"/>
    </source>
</evidence>
<dbReference type="CDD" id="cd16495">
    <property type="entry name" value="RING_CH-C4HC3_MARCH"/>
    <property type="match status" value="1"/>
</dbReference>
<dbReference type="Proteomes" id="UP000327013">
    <property type="component" value="Unassembled WGS sequence"/>
</dbReference>
<evidence type="ECO:0000256" key="2">
    <source>
        <dbReference type="ARBA" id="ARBA00022771"/>
    </source>
</evidence>
<keyword evidence="1" id="KW-0479">Metal-binding</keyword>
<proteinExistence type="predicted"/>
<evidence type="ECO:0000256" key="3">
    <source>
        <dbReference type="ARBA" id="ARBA00022833"/>
    </source>
</evidence>
<dbReference type="InterPro" id="IPR011016">
    <property type="entry name" value="Znf_RING-CH"/>
</dbReference>
<dbReference type="PANTHER" id="PTHR46347">
    <property type="entry name" value="RING/FYVE/PHD ZINC FINGER SUPERFAMILY PROTEIN"/>
    <property type="match status" value="1"/>
</dbReference>
<dbReference type="SUPFAM" id="SSF57850">
    <property type="entry name" value="RING/U-box"/>
    <property type="match status" value="1"/>
</dbReference>
<feature type="domain" description="RING-CH-type" evidence="6">
    <location>
        <begin position="58"/>
        <end position="160"/>
    </location>
</feature>
<keyword evidence="5" id="KW-1133">Transmembrane helix</keyword>
<dbReference type="SMART" id="SM00744">
    <property type="entry name" value="RINGv"/>
    <property type="match status" value="1"/>
</dbReference>
<organism evidence="7 8">
    <name type="scientific">Carpinus fangiana</name>
    <dbReference type="NCBI Taxonomy" id="176857"/>
    <lineage>
        <taxon>Eukaryota</taxon>
        <taxon>Viridiplantae</taxon>
        <taxon>Streptophyta</taxon>
        <taxon>Embryophyta</taxon>
        <taxon>Tracheophyta</taxon>
        <taxon>Spermatophyta</taxon>
        <taxon>Magnoliopsida</taxon>
        <taxon>eudicotyledons</taxon>
        <taxon>Gunneridae</taxon>
        <taxon>Pentapetalae</taxon>
        <taxon>rosids</taxon>
        <taxon>fabids</taxon>
        <taxon>Fagales</taxon>
        <taxon>Betulaceae</taxon>
        <taxon>Carpinus</taxon>
    </lineage>
</organism>
<feature type="transmembrane region" description="Helical" evidence="5">
    <location>
        <begin position="274"/>
        <end position="294"/>
    </location>
</feature>
<dbReference type="InterPro" id="IPR013083">
    <property type="entry name" value="Znf_RING/FYVE/PHD"/>
</dbReference>
<keyword evidence="3" id="KW-0862">Zinc</keyword>
<dbReference type="OrthoDB" id="548857at2759"/>
<accession>A0A5N6KSN1</accession>
<dbReference type="EMBL" id="VIBQ01000012">
    <property type="protein sequence ID" value="KAB8342849.1"/>
    <property type="molecule type" value="Genomic_DNA"/>
</dbReference>
<evidence type="ECO:0000313" key="8">
    <source>
        <dbReference type="Proteomes" id="UP000327013"/>
    </source>
</evidence>
<sequence>MASAQDSASTSGFRAAPGSWSWPDDLPQSTKTTPEHETAVPNAAEGSSHEAPPRPKPRKHYRPRTCRICLDTVEPTFHTAPADDEGTFGGLFSRGVGVASGEPSVSYESESGRLIRPCKCKGSSAYVHEECLQQWRHADPDYGSRNFWQCPTCGFRYRLERMSWGNWIASTPMQVLLTLTIFLVAIFILGFVADPIMNLYLDPYDVLLSSERSAFDERIILDDEPTWLEHFVKGLASLGLLGFAKVAFSLPYWVRFGNFGGGRGNNGRDRMGNVTWIFILLGVITVLSAVWKSVRSWSGRVLKKAGERVMDVQGDNDEDDDDDDDAQNARND</sequence>
<dbReference type="PANTHER" id="PTHR46347:SF1">
    <property type="entry name" value="RING_FYVE_PHD ZINC FINGER SUPERFAMILY PROTEIN"/>
    <property type="match status" value="1"/>
</dbReference>
<dbReference type="AlphaFoldDB" id="A0A5N6KSN1"/>
<dbReference type="PROSITE" id="PS51292">
    <property type="entry name" value="ZF_RING_CH"/>
    <property type="match status" value="1"/>
</dbReference>
<keyword evidence="2" id="KW-0863">Zinc-finger</keyword>
<feature type="transmembrane region" description="Helical" evidence="5">
    <location>
        <begin position="175"/>
        <end position="193"/>
    </location>
</feature>
<evidence type="ECO:0000256" key="4">
    <source>
        <dbReference type="SAM" id="MobiDB-lite"/>
    </source>
</evidence>
<comment type="caution">
    <text evidence="7">The sequence shown here is derived from an EMBL/GenBank/DDBJ whole genome shotgun (WGS) entry which is preliminary data.</text>
</comment>
<evidence type="ECO:0000313" key="7">
    <source>
        <dbReference type="EMBL" id="KAB8342849.1"/>
    </source>
</evidence>
<dbReference type="GO" id="GO:0008270">
    <property type="term" value="F:zinc ion binding"/>
    <property type="evidence" value="ECO:0007669"/>
    <property type="project" value="UniProtKB-KW"/>
</dbReference>
<evidence type="ECO:0000256" key="5">
    <source>
        <dbReference type="SAM" id="Phobius"/>
    </source>
</evidence>
<feature type="region of interest" description="Disordered" evidence="4">
    <location>
        <begin position="311"/>
        <end position="332"/>
    </location>
</feature>
<feature type="compositionally biased region" description="Polar residues" evidence="4">
    <location>
        <begin position="1"/>
        <end position="12"/>
    </location>
</feature>
<dbReference type="Pfam" id="PF12906">
    <property type="entry name" value="RINGv"/>
    <property type="match status" value="1"/>
</dbReference>
<name>A0A5N6KSN1_9ROSI</name>
<protein>
    <recommendedName>
        <fullName evidence="6">RING-CH-type domain-containing protein</fullName>
    </recommendedName>
</protein>
<dbReference type="Gene3D" id="3.30.40.10">
    <property type="entry name" value="Zinc/RING finger domain, C3HC4 (zinc finger)"/>
    <property type="match status" value="1"/>
</dbReference>
<evidence type="ECO:0000259" key="6">
    <source>
        <dbReference type="PROSITE" id="PS51292"/>
    </source>
</evidence>
<feature type="compositionally biased region" description="Acidic residues" evidence="4">
    <location>
        <begin position="314"/>
        <end position="326"/>
    </location>
</feature>